<comment type="pathway">
    <text evidence="3">Carbohydrate metabolism; tricarboxylic acid cycle; oxaloacetate from (S)-malate (quinone route): step 1/1.</text>
</comment>
<feature type="transmembrane region" description="Helical" evidence="11">
    <location>
        <begin position="6"/>
        <end position="26"/>
    </location>
</feature>
<dbReference type="STRING" id="1371.GCA_900166605_01100"/>
<evidence type="ECO:0000256" key="1">
    <source>
        <dbReference type="ARBA" id="ARBA00001139"/>
    </source>
</evidence>
<dbReference type="EC" id="1.1.5.4" evidence="4"/>
<dbReference type="OrthoDB" id="9763983at2"/>
<keyword evidence="5" id="KW-0816">Tricarboxylic acid cycle</keyword>
<keyword evidence="11" id="KW-0472">Membrane</keyword>
<comment type="caution">
    <text evidence="12">The sequence shown here is derived from an EMBL/GenBank/DDBJ whole genome shotgun (WGS) entry which is preliminary data.</text>
</comment>
<accession>A0A510Y925</accession>
<evidence type="ECO:0000256" key="3">
    <source>
        <dbReference type="ARBA" id="ARBA00005012"/>
    </source>
</evidence>
<dbReference type="Gene3D" id="3.50.50.60">
    <property type="entry name" value="FAD/NAD(P)-binding domain"/>
    <property type="match status" value="1"/>
</dbReference>
<proteinExistence type="predicted"/>
<evidence type="ECO:0000256" key="6">
    <source>
        <dbReference type="ARBA" id="ARBA00022630"/>
    </source>
</evidence>
<dbReference type="GO" id="GO:0006099">
    <property type="term" value="P:tricarboxylic acid cycle"/>
    <property type="evidence" value="ECO:0007669"/>
    <property type="project" value="UniProtKB-UniPathway"/>
</dbReference>
<name>A0A510Y925_MARHA</name>
<evidence type="ECO:0000256" key="2">
    <source>
        <dbReference type="ARBA" id="ARBA00001974"/>
    </source>
</evidence>
<evidence type="ECO:0000256" key="9">
    <source>
        <dbReference type="ARBA" id="ARBA00030660"/>
    </source>
</evidence>
<dbReference type="UniPathway" id="UPA00223">
    <property type="reaction ID" value="UER01008"/>
</dbReference>
<keyword evidence="11" id="KW-1133">Transmembrane helix</keyword>
<evidence type="ECO:0000256" key="5">
    <source>
        <dbReference type="ARBA" id="ARBA00022532"/>
    </source>
</evidence>
<dbReference type="SUPFAM" id="SSF51905">
    <property type="entry name" value="FAD/NAD(P)-binding domain"/>
    <property type="match status" value="1"/>
</dbReference>
<evidence type="ECO:0000256" key="10">
    <source>
        <dbReference type="ARBA" id="ARBA00031550"/>
    </source>
</evidence>
<sequence>MRSHDTTTDIILIGAGIVSATLATLLNKLAPEWRITIFEKLDSAGQESSNEWNNAGTGHAALCELNYTPEQPDGSLKTGRGVEINAQFQISRQLWAHLVDQGDLQNPEEFIRPLPHISFVYGQDHVNFLKKRFEALDGHPQFQGMEFSEDPEQIRQAP</sequence>
<dbReference type="Pfam" id="PF06039">
    <property type="entry name" value="Mqo"/>
    <property type="match status" value="1"/>
</dbReference>
<keyword evidence="13" id="KW-1185">Reference proteome</keyword>
<evidence type="ECO:0000256" key="11">
    <source>
        <dbReference type="SAM" id="Phobius"/>
    </source>
</evidence>
<evidence type="ECO:0000256" key="4">
    <source>
        <dbReference type="ARBA" id="ARBA00013026"/>
    </source>
</evidence>
<gene>
    <name evidence="12" type="ORF">MHA01_27910</name>
</gene>
<keyword evidence="8" id="KW-0560">Oxidoreductase</keyword>
<dbReference type="Proteomes" id="UP000321051">
    <property type="component" value="Unassembled WGS sequence"/>
</dbReference>
<evidence type="ECO:0000313" key="13">
    <source>
        <dbReference type="Proteomes" id="UP000321051"/>
    </source>
</evidence>
<keyword evidence="11" id="KW-0812">Transmembrane</keyword>
<dbReference type="GO" id="GO:0008924">
    <property type="term" value="F:L-malate dehydrogenase (quinone) activity"/>
    <property type="evidence" value="ECO:0007669"/>
    <property type="project" value="UniProtKB-EC"/>
</dbReference>
<dbReference type="EMBL" id="BJUN01000021">
    <property type="protein sequence ID" value="GEK59886.1"/>
    <property type="molecule type" value="Genomic_DNA"/>
</dbReference>
<evidence type="ECO:0000313" key="12">
    <source>
        <dbReference type="EMBL" id="GEK59886.1"/>
    </source>
</evidence>
<dbReference type="InterPro" id="IPR006231">
    <property type="entry name" value="MQO"/>
</dbReference>
<reference evidence="12 13" key="1">
    <citation type="submission" date="2019-07" db="EMBL/GenBank/DDBJ databases">
        <title>Whole genome shotgun sequence of Marinococcus halophilus NBRC 102359.</title>
        <authorList>
            <person name="Hosoyama A."/>
            <person name="Uohara A."/>
            <person name="Ohji S."/>
            <person name="Ichikawa N."/>
        </authorList>
    </citation>
    <scope>NUCLEOTIDE SEQUENCE [LARGE SCALE GENOMIC DNA]</scope>
    <source>
        <strain evidence="12 13">NBRC 102359</strain>
    </source>
</reference>
<comment type="catalytic activity">
    <reaction evidence="1">
        <text>(S)-malate + a quinone = a quinol + oxaloacetate</text>
        <dbReference type="Rhea" id="RHEA:46012"/>
        <dbReference type="ChEBI" id="CHEBI:15589"/>
        <dbReference type="ChEBI" id="CHEBI:16452"/>
        <dbReference type="ChEBI" id="CHEBI:24646"/>
        <dbReference type="ChEBI" id="CHEBI:132124"/>
        <dbReference type="EC" id="1.1.5.4"/>
    </reaction>
</comment>
<organism evidence="12 13">
    <name type="scientific">Marinococcus halophilus</name>
    <dbReference type="NCBI Taxonomy" id="1371"/>
    <lineage>
        <taxon>Bacteria</taxon>
        <taxon>Bacillati</taxon>
        <taxon>Bacillota</taxon>
        <taxon>Bacilli</taxon>
        <taxon>Bacillales</taxon>
        <taxon>Bacillaceae</taxon>
        <taxon>Marinococcus</taxon>
    </lineage>
</organism>
<comment type="cofactor">
    <cofactor evidence="2">
        <name>FAD</name>
        <dbReference type="ChEBI" id="CHEBI:57692"/>
    </cofactor>
</comment>
<dbReference type="InterPro" id="IPR036188">
    <property type="entry name" value="FAD/NAD-bd_sf"/>
</dbReference>
<evidence type="ECO:0000256" key="7">
    <source>
        <dbReference type="ARBA" id="ARBA00022827"/>
    </source>
</evidence>
<keyword evidence="6" id="KW-0285">Flavoprotein</keyword>
<evidence type="ECO:0000256" key="8">
    <source>
        <dbReference type="ARBA" id="ARBA00023002"/>
    </source>
</evidence>
<protein>
    <recommendedName>
        <fullName evidence="4">malate dehydrogenase (quinone)</fullName>
        <ecNumber evidence="4">1.1.5.4</ecNumber>
    </recommendedName>
    <alternativeName>
        <fullName evidence="10">MQO</fullName>
    </alternativeName>
    <alternativeName>
        <fullName evidence="9">Malate dehydrogenase [quinone]</fullName>
    </alternativeName>
</protein>
<dbReference type="AlphaFoldDB" id="A0A510Y925"/>
<keyword evidence="7" id="KW-0274">FAD</keyword>